<feature type="transmembrane region" description="Helical" evidence="13">
    <location>
        <begin position="857"/>
        <end position="875"/>
    </location>
</feature>
<evidence type="ECO:0000256" key="3">
    <source>
        <dbReference type="ARBA" id="ARBA00022606"/>
    </source>
</evidence>
<dbReference type="Gene3D" id="1.25.40.20">
    <property type="entry name" value="Ankyrin repeat-containing domain"/>
    <property type="match status" value="4"/>
</dbReference>
<keyword evidence="9 13" id="KW-0472">Membrane</keyword>
<evidence type="ECO:0000313" key="16">
    <source>
        <dbReference type="Proteomes" id="UP001549921"/>
    </source>
</evidence>
<dbReference type="PANTHER" id="PTHR47143:SF1">
    <property type="entry name" value="ION_TRANS DOMAIN-CONTAINING PROTEIN"/>
    <property type="match status" value="1"/>
</dbReference>
<keyword evidence="5" id="KW-0677">Repeat</keyword>
<feature type="repeat" description="ANK" evidence="12">
    <location>
        <begin position="650"/>
        <end position="682"/>
    </location>
</feature>
<dbReference type="InterPro" id="IPR036770">
    <property type="entry name" value="Ankyrin_rpt-contain_sf"/>
</dbReference>
<keyword evidence="11" id="KW-0407">Ion channel</keyword>
<accession>A0ABD0SCG9</accession>
<evidence type="ECO:0000256" key="1">
    <source>
        <dbReference type="ARBA" id="ARBA00004141"/>
    </source>
</evidence>
<sequence length="1215" mass="136689">MCTNVILKLFPNNNDETRCAEQCFCEKMITERSFSYADVEQGLPEEDDHLEPLLGEGRPHQLPSQHSNISLSELRNHPRFHQSNNDMTGSMVSLTTSTVNNTPVTEGAEGLPRKWRRSDRRLRRLNTELLTAIEENDVEEVERLLKAGANPNATCRQDYVSACHVAALTGGDALSLLVKFGAEKYRLDKLGRTPLHLAAWAGNARQMAILLDFPEDMHDRVDNDSMSSEAEEDVKKLSEKTKALANVRCDLGEVKTLLPSTWKDNIDHNCRNIEGSLPLLRPGWTPLHVATSCARKQCTRLLLAAGADPNICDEIGRTALDVAGSGYYYDIAVDSKSFKEVVQLILKVGGHHNTMKVSGLNHVNTPLHTAVELENEEVIRELLQIGASIACLNDAGQTPLHVCVKKEFEDPLKILANEGRNDTDPLSAMVDVKDREGHTVLQAAIEAAWVPGVCVALEAGADVTLKANDGETPIHSAAALGNVDVLTEILSVAKQKDAIDYQNEEGETALFKAVTHGHMDCVIAILNEGASIKKTLKGDVNVFHVAAENGHVDLLKVLLDYDKEATNLMINSLTEGDRRGFGPIHFAVSENHLPCVELLLSRNADIRLRTTSSPHKSSTPLHIAAVKNHAEIAKVLLNYDKTTIHEVNCMGWFPLHSASHHGSRDVIVLLLREGANLAGHTDGPKKFKRTAVDMIINNLSKPTEFMEDVLDSYISTNEQNIQDPNCEVTIDYRILMPSECEMEQMKVIEALLKTGNRYGQKRLLVHPLIESFLYLKWRALLPFFYTIIAFYGIFVMSLTIFAISVFFYKDTLETKPDWLNSTAWGFVVYVSISLILLQELLYMNVKSSRYFFQLETWVKFGSLGLAIILPPAIMVEGWEEAEWPRHVATGALLLAWIQMMFLLSRFPNWGYYVLMFGKVASNVVKILLTFAFLVIGFSLSFMIQFRSQAPFDSPWAALVKTVVMMTSEFEYDSLFDEEHSRELAFSFQIVRLIFVAFLILAAIVLMNLMVGVAVNDINDLELLGNIRRLDKQVGFLSTLDTLVYNKVFTKILPRRVNNKIKDKRNVNVVLILRPGRPRWRHFKILPSRIRDAIFSKAQSQKKQQDDELDVRNFKELLNDIHTAIVGKKQKEAEHNEALKHIEERPGRHRIRHEEVIKRLNHLDVEMSGVQEKMSTLTDGKSPIEALNVKVDQMSIEMEEIKQFLMRLESKLGSLG</sequence>
<dbReference type="PANTHER" id="PTHR47143">
    <property type="entry name" value="TRANSIENT RECEPTOR POTENTIAL CATION CHANNEL PROTEIN PAINLESS"/>
    <property type="match status" value="1"/>
</dbReference>
<dbReference type="Pfam" id="PF00520">
    <property type="entry name" value="Ion_trans"/>
    <property type="match status" value="1"/>
</dbReference>
<keyword evidence="8" id="KW-0406">Ion transport</keyword>
<feature type="transmembrane region" description="Helical" evidence="13">
    <location>
        <begin position="926"/>
        <end position="945"/>
    </location>
</feature>
<dbReference type="EMBL" id="JBEDNZ010000023">
    <property type="protein sequence ID" value="KAL0811758.1"/>
    <property type="molecule type" value="Genomic_DNA"/>
</dbReference>
<dbReference type="PRINTS" id="PR01415">
    <property type="entry name" value="ANKYRIN"/>
</dbReference>
<organism evidence="15 16">
    <name type="scientific">Loxostege sticticalis</name>
    <name type="common">Beet webworm moth</name>
    <dbReference type="NCBI Taxonomy" id="481309"/>
    <lineage>
        <taxon>Eukaryota</taxon>
        <taxon>Metazoa</taxon>
        <taxon>Ecdysozoa</taxon>
        <taxon>Arthropoda</taxon>
        <taxon>Hexapoda</taxon>
        <taxon>Insecta</taxon>
        <taxon>Pterygota</taxon>
        <taxon>Neoptera</taxon>
        <taxon>Endopterygota</taxon>
        <taxon>Lepidoptera</taxon>
        <taxon>Glossata</taxon>
        <taxon>Ditrysia</taxon>
        <taxon>Pyraloidea</taxon>
        <taxon>Crambidae</taxon>
        <taxon>Pyraustinae</taxon>
        <taxon>Loxostege</taxon>
    </lineage>
</organism>
<dbReference type="Gene3D" id="1.10.287.70">
    <property type="match status" value="1"/>
</dbReference>
<protein>
    <recommendedName>
        <fullName evidence="14">Ion transport domain-containing protein</fullName>
    </recommendedName>
</protein>
<evidence type="ECO:0000256" key="6">
    <source>
        <dbReference type="ARBA" id="ARBA00022989"/>
    </source>
</evidence>
<dbReference type="PROSITE" id="PS50297">
    <property type="entry name" value="ANK_REP_REGION"/>
    <property type="match status" value="8"/>
</dbReference>
<evidence type="ECO:0000256" key="10">
    <source>
        <dbReference type="ARBA" id="ARBA00023180"/>
    </source>
</evidence>
<feature type="transmembrane region" description="Helical" evidence="13">
    <location>
        <begin position="989"/>
        <end position="1014"/>
    </location>
</feature>
<evidence type="ECO:0000256" key="9">
    <source>
        <dbReference type="ARBA" id="ARBA00023136"/>
    </source>
</evidence>
<evidence type="ECO:0000313" key="15">
    <source>
        <dbReference type="EMBL" id="KAL0811758.1"/>
    </source>
</evidence>
<feature type="transmembrane region" description="Helical" evidence="13">
    <location>
        <begin position="887"/>
        <end position="906"/>
    </location>
</feature>
<dbReference type="SUPFAM" id="SSF48403">
    <property type="entry name" value="Ankyrin repeat"/>
    <property type="match status" value="2"/>
</dbReference>
<evidence type="ECO:0000256" key="12">
    <source>
        <dbReference type="PROSITE-ProRule" id="PRU00023"/>
    </source>
</evidence>
<evidence type="ECO:0000256" key="8">
    <source>
        <dbReference type="ARBA" id="ARBA00023065"/>
    </source>
</evidence>
<evidence type="ECO:0000256" key="13">
    <source>
        <dbReference type="SAM" id="Phobius"/>
    </source>
</evidence>
<evidence type="ECO:0000256" key="11">
    <source>
        <dbReference type="ARBA" id="ARBA00023303"/>
    </source>
</evidence>
<dbReference type="AlphaFoldDB" id="A0ABD0SCG9"/>
<proteinExistence type="predicted"/>
<reference evidence="15 16" key="1">
    <citation type="submission" date="2024-06" db="EMBL/GenBank/DDBJ databases">
        <title>A chromosome-level genome assembly of beet webworm, Loxostege sticticalis.</title>
        <authorList>
            <person name="Zhang Y."/>
        </authorList>
    </citation>
    <scope>NUCLEOTIDE SEQUENCE [LARGE SCALE GENOMIC DNA]</scope>
    <source>
        <strain evidence="15">AQ028</strain>
        <tissue evidence="15">Male pupae</tissue>
    </source>
</reference>
<keyword evidence="10" id="KW-0325">Glycoprotein</keyword>
<feature type="domain" description="Ion transport" evidence="14">
    <location>
        <begin position="791"/>
        <end position="1020"/>
    </location>
</feature>
<dbReference type="Pfam" id="PF00023">
    <property type="entry name" value="Ank"/>
    <property type="match status" value="1"/>
</dbReference>
<dbReference type="GO" id="GO:0034220">
    <property type="term" value="P:monoatomic ion transmembrane transport"/>
    <property type="evidence" value="ECO:0007669"/>
    <property type="project" value="UniProtKB-KW"/>
</dbReference>
<evidence type="ECO:0000256" key="7">
    <source>
        <dbReference type="ARBA" id="ARBA00023043"/>
    </source>
</evidence>
<evidence type="ECO:0000256" key="5">
    <source>
        <dbReference type="ARBA" id="ARBA00022737"/>
    </source>
</evidence>
<evidence type="ECO:0000256" key="2">
    <source>
        <dbReference type="ARBA" id="ARBA00022448"/>
    </source>
</evidence>
<dbReference type="InterPro" id="IPR002110">
    <property type="entry name" value="Ankyrin_rpt"/>
</dbReference>
<dbReference type="SMART" id="SM00248">
    <property type="entry name" value="ANK"/>
    <property type="match status" value="12"/>
</dbReference>
<keyword evidence="6 13" id="KW-1133">Transmembrane helix</keyword>
<name>A0ABD0SCG9_LOXSC</name>
<dbReference type="Proteomes" id="UP001549921">
    <property type="component" value="Unassembled WGS sequence"/>
</dbReference>
<keyword evidence="2" id="KW-0813">Transport</keyword>
<dbReference type="InterPro" id="IPR005821">
    <property type="entry name" value="Ion_trans_dom"/>
</dbReference>
<feature type="repeat" description="ANK" evidence="12">
    <location>
        <begin position="190"/>
        <end position="222"/>
    </location>
</feature>
<feature type="repeat" description="ANK" evidence="12">
    <location>
        <begin position="505"/>
        <end position="537"/>
    </location>
</feature>
<dbReference type="PROSITE" id="PS50088">
    <property type="entry name" value="ANK_REPEAT"/>
    <property type="match status" value="8"/>
</dbReference>
<evidence type="ECO:0000256" key="4">
    <source>
        <dbReference type="ARBA" id="ARBA00022692"/>
    </source>
</evidence>
<feature type="repeat" description="ANK" evidence="12">
    <location>
        <begin position="362"/>
        <end position="394"/>
    </location>
</feature>
<keyword evidence="4 13" id="KW-0812">Transmembrane</keyword>
<feature type="repeat" description="ANK" evidence="12">
    <location>
        <begin position="282"/>
        <end position="314"/>
    </location>
</feature>
<feature type="transmembrane region" description="Helical" evidence="13">
    <location>
        <begin position="783"/>
        <end position="806"/>
    </location>
</feature>
<comment type="subcellular location">
    <subcellularLocation>
        <location evidence="1">Membrane</location>
        <topology evidence="1">Multi-pass membrane protein</topology>
    </subcellularLocation>
</comment>
<feature type="repeat" description="ANK" evidence="12">
    <location>
        <begin position="616"/>
        <end position="638"/>
    </location>
</feature>
<evidence type="ECO:0000259" key="14">
    <source>
        <dbReference type="Pfam" id="PF00520"/>
    </source>
</evidence>
<feature type="repeat" description="ANK" evidence="12">
    <location>
        <begin position="469"/>
        <end position="501"/>
    </location>
</feature>
<gene>
    <name evidence="15" type="ORF">ABMA28_009191</name>
</gene>
<dbReference type="Pfam" id="PF12796">
    <property type="entry name" value="Ank_2"/>
    <property type="match status" value="4"/>
</dbReference>
<feature type="repeat" description="ANK" evidence="12">
    <location>
        <begin position="579"/>
        <end position="611"/>
    </location>
</feature>
<keyword evidence="7 12" id="KW-0040">ANK repeat</keyword>
<feature type="transmembrane region" description="Helical" evidence="13">
    <location>
        <begin position="818"/>
        <end position="837"/>
    </location>
</feature>
<comment type="caution">
    <text evidence="15">The sequence shown here is derived from an EMBL/GenBank/DDBJ whole genome shotgun (WGS) entry which is preliminary data.</text>
</comment>
<dbReference type="GO" id="GO:0034703">
    <property type="term" value="C:cation channel complex"/>
    <property type="evidence" value="ECO:0007669"/>
    <property type="project" value="UniProtKB-ARBA"/>
</dbReference>
<keyword evidence="3" id="KW-0716">Sensory transduction</keyword>
<dbReference type="InterPro" id="IPR052076">
    <property type="entry name" value="TRP_cation_channel"/>
</dbReference>